<sequence length="285" mass="32807">MLPITAIPLHFLLFTQAVLSIKWIPCTPNGSDQILDAGYWPASPTPLTQNFDALLYQISQKPFMRDILFTFHKPELSPEYTEINSWEQGLDLEQPYPVFALRTLFNFILENKLHCHSSELSLSRALSRIEEIDATAWNRTADNQIHLDDSGDLGYLDTDVELPDAGRTFQYLTFSVARQLSLLVHIYVDALEQFRGDVMATGRWELTPNMVFDISGKIKHWRDLYYALDGYMEGIRAFRKDIEVLRYRDVGDGEIRRLVEGKQLKKNWAKELVKCLGKVCSSGLR</sequence>
<evidence type="ECO:0000313" key="2">
    <source>
        <dbReference type="EMBL" id="EPS36301.1"/>
    </source>
</evidence>
<accession>S8A5C7</accession>
<dbReference type="HOGENOM" id="CLU_976657_0_0_1"/>
<feature type="signal peptide" evidence="1">
    <location>
        <begin position="1"/>
        <end position="20"/>
    </location>
</feature>
<keyword evidence="3" id="KW-1185">Reference proteome</keyword>
<organism evidence="2 3">
    <name type="scientific">Dactylellina haptotyla (strain CBS 200.50)</name>
    <name type="common">Nematode-trapping fungus</name>
    <name type="synonym">Monacrosporium haptotylum</name>
    <dbReference type="NCBI Taxonomy" id="1284197"/>
    <lineage>
        <taxon>Eukaryota</taxon>
        <taxon>Fungi</taxon>
        <taxon>Dikarya</taxon>
        <taxon>Ascomycota</taxon>
        <taxon>Pezizomycotina</taxon>
        <taxon>Orbiliomycetes</taxon>
        <taxon>Orbiliales</taxon>
        <taxon>Orbiliaceae</taxon>
        <taxon>Dactylellina</taxon>
    </lineage>
</organism>
<protein>
    <submittedName>
        <fullName evidence="2">Uncharacterized protein</fullName>
    </submittedName>
</protein>
<dbReference type="OrthoDB" id="5290668at2759"/>
<feature type="chain" id="PRO_5004560226" evidence="1">
    <location>
        <begin position="21"/>
        <end position="285"/>
    </location>
</feature>
<keyword evidence="1" id="KW-0732">Signal</keyword>
<gene>
    <name evidence="2" type="ORF">H072_10190</name>
</gene>
<evidence type="ECO:0000313" key="3">
    <source>
        <dbReference type="Proteomes" id="UP000015100"/>
    </source>
</evidence>
<dbReference type="Proteomes" id="UP000015100">
    <property type="component" value="Unassembled WGS sequence"/>
</dbReference>
<name>S8A5C7_DACHA</name>
<reference evidence="3" key="2">
    <citation type="submission" date="2013-04" db="EMBL/GenBank/DDBJ databases">
        <title>Genomic mechanisms accounting for the adaptation to parasitism in nematode-trapping fungi.</title>
        <authorList>
            <person name="Ahren D.G."/>
        </authorList>
    </citation>
    <scope>NUCLEOTIDE SEQUENCE [LARGE SCALE GENOMIC DNA]</scope>
    <source>
        <strain evidence="3">CBS 200.50</strain>
    </source>
</reference>
<reference evidence="2 3" key="1">
    <citation type="journal article" date="2013" name="PLoS Genet.">
        <title>Genomic mechanisms accounting for the adaptation to parasitism in nematode-trapping fungi.</title>
        <authorList>
            <person name="Meerupati T."/>
            <person name="Andersson K.M."/>
            <person name="Friman E."/>
            <person name="Kumar D."/>
            <person name="Tunlid A."/>
            <person name="Ahren D."/>
        </authorList>
    </citation>
    <scope>NUCLEOTIDE SEQUENCE [LARGE SCALE GENOMIC DNA]</scope>
    <source>
        <strain evidence="2 3">CBS 200.50</strain>
    </source>
</reference>
<dbReference type="EMBL" id="AQGS01000935">
    <property type="protein sequence ID" value="EPS36301.1"/>
    <property type="molecule type" value="Genomic_DNA"/>
</dbReference>
<evidence type="ECO:0000256" key="1">
    <source>
        <dbReference type="SAM" id="SignalP"/>
    </source>
</evidence>
<proteinExistence type="predicted"/>
<dbReference type="AlphaFoldDB" id="S8A5C7"/>
<dbReference type="OMA" id="NWAKELV"/>
<comment type="caution">
    <text evidence="2">The sequence shown here is derived from an EMBL/GenBank/DDBJ whole genome shotgun (WGS) entry which is preliminary data.</text>
</comment>